<dbReference type="EMBL" id="LRQR01000061">
    <property type="protein sequence ID" value="KXA60666.1"/>
    <property type="molecule type" value="Genomic_DNA"/>
</dbReference>
<dbReference type="SUPFAM" id="SSF47413">
    <property type="entry name" value="lambda repressor-like DNA-binding domains"/>
    <property type="match status" value="1"/>
</dbReference>
<accession>A0A133RZ23</accession>
<dbReference type="PANTHER" id="PTHR46558:SF4">
    <property type="entry name" value="DNA-BIDING PHAGE PROTEIN"/>
    <property type="match status" value="1"/>
</dbReference>
<dbReference type="CDD" id="cd00093">
    <property type="entry name" value="HTH_XRE"/>
    <property type="match status" value="1"/>
</dbReference>
<gene>
    <name evidence="3" type="ORF">HMPREF3228_01031</name>
</gene>
<dbReference type="SMART" id="SM00530">
    <property type="entry name" value="HTH_XRE"/>
    <property type="match status" value="1"/>
</dbReference>
<protein>
    <submittedName>
        <fullName evidence="3">DNA-binding helix-turn-helix protein</fullName>
    </submittedName>
</protein>
<organism evidence="3 4">
    <name type="scientific">Streptococcus mitis</name>
    <dbReference type="NCBI Taxonomy" id="28037"/>
    <lineage>
        <taxon>Bacteria</taxon>
        <taxon>Bacillati</taxon>
        <taxon>Bacillota</taxon>
        <taxon>Bacilli</taxon>
        <taxon>Lactobacillales</taxon>
        <taxon>Streptococcaceae</taxon>
        <taxon>Streptococcus</taxon>
        <taxon>Streptococcus mitis group</taxon>
    </lineage>
</organism>
<proteinExistence type="predicted"/>
<dbReference type="AlphaFoldDB" id="A0A133RZ23"/>
<evidence type="ECO:0000256" key="1">
    <source>
        <dbReference type="ARBA" id="ARBA00023125"/>
    </source>
</evidence>
<dbReference type="PROSITE" id="PS50943">
    <property type="entry name" value="HTH_CROC1"/>
    <property type="match status" value="1"/>
</dbReference>
<reference evidence="3 4" key="1">
    <citation type="submission" date="2016-01" db="EMBL/GenBank/DDBJ databases">
        <authorList>
            <person name="Oliw E.H."/>
        </authorList>
    </citation>
    <scope>NUCLEOTIDE SEQUENCE [LARGE SCALE GENOMIC DNA]</scope>
    <source>
        <strain evidence="3 4">CMW7705B</strain>
    </source>
</reference>
<dbReference type="Gene3D" id="1.10.260.40">
    <property type="entry name" value="lambda repressor-like DNA-binding domains"/>
    <property type="match status" value="1"/>
</dbReference>
<evidence type="ECO:0000313" key="3">
    <source>
        <dbReference type="EMBL" id="KXA60666.1"/>
    </source>
</evidence>
<dbReference type="GO" id="GO:0003677">
    <property type="term" value="F:DNA binding"/>
    <property type="evidence" value="ECO:0007669"/>
    <property type="project" value="UniProtKB-KW"/>
</dbReference>
<dbReference type="InterPro" id="IPR001387">
    <property type="entry name" value="Cro/C1-type_HTH"/>
</dbReference>
<sequence>MSRGEERGKEMIDVSVSLRLFRERSNKTEDDLANYLGIQRKAYKRYETGEREPSIEKLYKLSYYYHCKIDDFINIEENFSVDRNDVVSTKDLDNMGCHHQFSHGLVAMLTEGKSHEEMIRFIKDDKTKYVLKSEVKQYLLDLAYKVDKN</sequence>
<dbReference type="PANTHER" id="PTHR46558">
    <property type="entry name" value="TRACRIPTIONAL REGULATORY PROTEIN-RELATED-RELATED"/>
    <property type="match status" value="1"/>
</dbReference>
<dbReference type="Proteomes" id="UP000070065">
    <property type="component" value="Unassembled WGS sequence"/>
</dbReference>
<dbReference type="InterPro" id="IPR010982">
    <property type="entry name" value="Lambda_DNA-bd_dom_sf"/>
</dbReference>
<keyword evidence="1 3" id="KW-0238">DNA-binding</keyword>
<comment type="caution">
    <text evidence="3">The sequence shown here is derived from an EMBL/GenBank/DDBJ whole genome shotgun (WGS) entry which is preliminary data.</text>
</comment>
<evidence type="ECO:0000259" key="2">
    <source>
        <dbReference type="PROSITE" id="PS50943"/>
    </source>
</evidence>
<name>A0A133RZ23_STRMT</name>
<dbReference type="PATRIC" id="fig|28037.231.peg.1021"/>
<dbReference type="Pfam" id="PF01381">
    <property type="entry name" value="HTH_3"/>
    <property type="match status" value="1"/>
</dbReference>
<evidence type="ECO:0000313" key="4">
    <source>
        <dbReference type="Proteomes" id="UP000070065"/>
    </source>
</evidence>
<feature type="domain" description="HTH cro/C1-type" evidence="2">
    <location>
        <begin position="18"/>
        <end position="72"/>
    </location>
</feature>